<feature type="region of interest" description="Disordered" evidence="1">
    <location>
        <begin position="1"/>
        <end position="53"/>
    </location>
</feature>
<reference evidence="2" key="1">
    <citation type="submission" date="2021-06" db="EMBL/GenBank/DDBJ databases">
        <title>Parelaphostrongylus tenuis whole genome reference sequence.</title>
        <authorList>
            <person name="Garwood T.J."/>
            <person name="Larsen P.A."/>
            <person name="Fountain-Jones N.M."/>
            <person name="Garbe J.R."/>
            <person name="Macchietto M.G."/>
            <person name="Kania S.A."/>
            <person name="Gerhold R.W."/>
            <person name="Richards J.E."/>
            <person name="Wolf T.M."/>
        </authorList>
    </citation>
    <scope>NUCLEOTIDE SEQUENCE</scope>
    <source>
        <strain evidence="2">MNPRO001-30</strain>
        <tissue evidence="2">Meninges</tissue>
    </source>
</reference>
<dbReference type="AlphaFoldDB" id="A0AAD5MQ82"/>
<evidence type="ECO:0000256" key="1">
    <source>
        <dbReference type="SAM" id="MobiDB-lite"/>
    </source>
</evidence>
<gene>
    <name evidence="2" type="ORF">KIN20_008255</name>
</gene>
<dbReference type="Proteomes" id="UP001196413">
    <property type="component" value="Unassembled WGS sequence"/>
</dbReference>
<keyword evidence="3" id="KW-1185">Reference proteome</keyword>
<evidence type="ECO:0000313" key="3">
    <source>
        <dbReference type="Proteomes" id="UP001196413"/>
    </source>
</evidence>
<organism evidence="2 3">
    <name type="scientific">Parelaphostrongylus tenuis</name>
    <name type="common">Meningeal worm</name>
    <dbReference type="NCBI Taxonomy" id="148309"/>
    <lineage>
        <taxon>Eukaryota</taxon>
        <taxon>Metazoa</taxon>
        <taxon>Ecdysozoa</taxon>
        <taxon>Nematoda</taxon>
        <taxon>Chromadorea</taxon>
        <taxon>Rhabditida</taxon>
        <taxon>Rhabditina</taxon>
        <taxon>Rhabditomorpha</taxon>
        <taxon>Strongyloidea</taxon>
        <taxon>Metastrongylidae</taxon>
        <taxon>Parelaphostrongylus</taxon>
    </lineage>
</organism>
<dbReference type="EMBL" id="JAHQIW010001299">
    <property type="protein sequence ID" value="KAJ1352066.1"/>
    <property type="molecule type" value="Genomic_DNA"/>
</dbReference>
<comment type="caution">
    <text evidence="2">The sequence shown here is derived from an EMBL/GenBank/DDBJ whole genome shotgun (WGS) entry which is preliminary data.</text>
</comment>
<sequence>AHVLRTRTKLVTNSIEQAKMSSSLSYDRPIHHPPSSEMERRTTCHPHSARREH</sequence>
<name>A0AAD5MQ82_PARTN</name>
<evidence type="ECO:0000313" key="2">
    <source>
        <dbReference type="EMBL" id="KAJ1352066.1"/>
    </source>
</evidence>
<accession>A0AAD5MQ82</accession>
<protein>
    <submittedName>
        <fullName evidence="2">Uncharacterized protein</fullName>
    </submittedName>
</protein>
<feature type="compositionally biased region" description="Basic residues" evidence="1">
    <location>
        <begin position="43"/>
        <end position="53"/>
    </location>
</feature>
<feature type="compositionally biased region" description="Polar residues" evidence="1">
    <location>
        <begin position="9"/>
        <end position="25"/>
    </location>
</feature>
<proteinExistence type="predicted"/>
<feature type="non-terminal residue" evidence="2">
    <location>
        <position position="1"/>
    </location>
</feature>